<dbReference type="GO" id="GO:0070404">
    <property type="term" value="F:NADH binding"/>
    <property type="evidence" value="ECO:0007669"/>
    <property type="project" value="TreeGrafter"/>
</dbReference>
<organism evidence="5 6">
    <name type="scientific">Drosophila simulans</name>
    <name type="common">Fruit fly</name>
    <dbReference type="NCBI Taxonomy" id="7240"/>
    <lineage>
        <taxon>Eukaryota</taxon>
        <taxon>Metazoa</taxon>
        <taxon>Ecdysozoa</taxon>
        <taxon>Arthropoda</taxon>
        <taxon>Hexapoda</taxon>
        <taxon>Insecta</taxon>
        <taxon>Pterygota</taxon>
        <taxon>Neoptera</taxon>
        <taxon>Endopterygota</taxon>
        <taxon>Diptera</taxon>
        <taxon>Brachycera</taxon>
        <taxon>Muscomorpha</taxon>
        <taxon>Ephydroidea</taxon>
        <taxon>Drosophilidae</taxon>
        <taxon>Drosophila</taxon>
        <taxon>Sophophora</taxon>
    </lineage>
</organism>
<proteinExistence type="inferred from homology"/>
<dbReference type="HOGENOM" id="CLU_3034612_0_0_1"/>
<evidence type="ECO:0000313" key="6">
    <source>
        <dbReference type="Proteomes" id="UP000000304"/>
    </source>
</evidence>
<keyword evidence="6" id="KW-1185">Reference proteome</keyword>
<evidence type="ECO:0000313" key="5">
    <source>
        <dbReference type="EMBL" id="EDX09808.1"/>
    </source>
</evidence>
<dbReference type="AlphaFoldDB" id="B4QMQ4"/>
<evidence type="ECO:0000256" key="4">
    <source>
        <dbReference type="ARBA" id="ARBA00023002"/>
    </source>
</evidence>
<comment type="similarity">
    <text evidence="1">Belongs to the short-chain dehydrogenases/reductases (SDR) family.</text>
</comment>
<evidence type="ECO:0000256" key="3">
    <source>
        <dbReference type="ARBA" id="ARBA00022857"/>
    </source>
</evidence>
<dbReference type="SMR" id="B4QMQ4"/>
<evidence type="ECO:0000256" key="1">
    <source>
        <dbReference type="ARBA" id="ARBA00006484"/>
    </source>
</evidence>
<comment type="subunit">
    <text evidence="2">Homodimer.</text>
</comment>
<dbReference type="GO" id="GO:0005737">
    <property type="term" value="C:cytoplasm"/>
    <property type="evidence" value="ECO:0007669"/>
    <property type="project" value="TreeGrafter"/>
</dbReference>
<evidence type="ECO:0000256" key="2">
    <source>
        <dbReference type="ARBA" id="ARBA00011738"/>
    </source>
</evidence>
<dbReference type="GO" id="GO:0006729">
    <property type="term" value="P:tetrahydrobiopterin biosynthetic process"/>
    <property type="evidence" value="ECO:0007669"/>
    <property type="project" value="TreeGrafter"/>
</dbReference>
<accession>B4QMQ4</accession>
<dbReference type="OrthoDB" id="1204at2759"/>
<dbReference type="GO" id="GO:0006559">
    <property type="term" value="P:L-phenylalanine catabolic process"/>
    <property type="evidence" value="ECO:0007669"/>
    <property type="project" value="TreeGrafter"/>
</dbReference>
<sequence length="55" mass="6261">MNRKWMPDADFGTWTPLTEVAGLFLKWTQDQERPKTGSLLQLITKNGITQLIAAE</sequence>
<dbReference type="EMBL" id="CM000363">
    <property type="protein sequence ID" value="EDX09808.1"/>
    <property type="molecule type" value="Genomic_DNA"/>
</dbReference>
<dbReference type="Gene3D" id="3.40.50.720">
    <property type="entry name" value="NAD(P)-binding Rossmann-like Domain"/>
    <property type="match status" value="1"/>
</dbReference>
<dbReference type="GO" id="GO:0004155">
    <property type="term" value="F:6,7-dihydropteridine reductase activity"/>
    <property type="evidence" value="ECO:0007669"/>
    <property type="project" value="TreeGrafter"/>
</dbReference>
<keyword evidence="3" id="KW-0521">NADP</keyword>
<dbReference type="STRING" id="7240.B4QMQ4"/>
<dbReference type="Proteomes" id="UP000000304">
    <property type="component" value="Chromosome 3L"/>
</dbReference>
<dbReference type="Bgee" id="FBgn0185843">
    <property type="expression patterns" value="Expressed in adult organism and 3 other cell types or tissues"/>
</dbReference>
<dbReference type="GO" id="GO:0070402">
    <property type="term" value="F:NADPH binding"/>
    <property type="evidence" value="ECO:0007669"/>
    <property type="project" value="TreeGrafter"/>
</dbReference>
<dbReference type="PANTHER" id="PTHR15104:SF0">
    <property type="entry name" value="DIHYDROPTERIDINE REDUCTASE"/>
    <property type="match status" value="1"/>
</dbReference>
<reference evidence="5 6" key="1">
    <citation type="journal article" date="2007" name="Nature">
        <title>Evolution of genes and genomes on the Drosophila phylogeny.</title>
        <authorList>
            <consortium name="Drosophila 12 Genomes Consortium"/>
            <person name="Clark A.G."/>
            <person name="Eisen M.B."/>
            <person name="Smith D.R."/>
            <person name="Bergman C.M."/>
            <person name="Oliver B."/>
            <person name="Markow T.A."/>
            <person name="Kaufman T.C."/>
            <person name="Kellis M."/>
            <person name="Gelbart W."/>
            <person name="Iyer V.N."/>
            <person name="Pollard D.A."/>
            <person name="Sackton T.B."/>
            <person name="Larracuente A.M."/>
            <person name="Singh N.D."/>
            <person name="Abad J.P."/>
            <person name="Abt D.N."/>
            <person name="Adryan B."/>
            <person name="Aguade M."/>
            <person name="Akashi H."/>
            <person name="Anderson W.W."/>
            <person name="Aquadro C.F."/>
            <person name="Ardell D.H."/>
            <person name="Arguello R."/>
            <person name="Artieri C.G."/>
            <person name="Barbash D.A."/>
            <person name="Barker D."/>
            <person name="Barsanti P."/>
            <person name="Batterham P."/>
            <person name="Batzoglou S."/>
            <person name="Begun D."/>
            <person name="Bhutkar A."/>
            <person name="Blanco E."/>
            <person name="Bosak S.A."/>
            <person name="Bradley R.K."/>
            <person name="Brand A.D."/>
            <person name="Brent M.R."/>
            <person name="Brooks A.N."/>
            <person name="Brown R.H."/>
            <person name="Butlin R.K."/>
            <person name="Caggese C."/>
            <person name="Calvi B.R."/>
            <person name="Bernardo de Carvalho A."/>
            <person name="Caspi A."/>
            <person name="Castrezana S."/>
            <person name="Celniker S.E."/>
            <person name="Chang J.L."/>
            <person name="Chapple C."/>
            <person name="Chatterji S."/>
            <person name="Chinwalla A."/>
            <person name="Civetta A."/>
            <person name="Clifton S.W."/>
            <person name="Comeron J.M."/>
            <person name="Costello J.C."/>
            <person name="Coyne J.A."/>
            <person name="Daub J."/>
            <person name="David R.G."/>
            <person name="Delcher A.L."/>
            <person name="Delehaunty K."/>
            <person name="Do C.B."/>
            <person name="Ebling H."/>
            <person name="Edwards K."/>
            <person name="Eickbush T."/>
            <person name="Evans J.D."/>
            <person name="Filipski A."/>
            <person name="Findeiss S."/>
            <person name="Freyhult E."/>
            <person name="Fulton L."/>
            <person name="Fulton R."/>
            <person name="Garcia A.C."/>
            <person name="Gardiner A."/>
            <person name="Garfield D.A."/>
            <person name="Garvin B.E."/>
            <person name="Gibson G."/>
            <person name="Gilbert D."/>
            <person name="Gnerre S."/>
            <person name="Godfrey J."/>
            <person name="Good R."/>
            <person name="Gotea V."/>
            <person name="Gravely B."/>
            <person name="Greenberg A.J."/>
            <person name="Griffiths-Jones S."/>
            <person name="Gross S."/>
            <person name="Guigo R."/>
            <person name="Gustafson E.A."/>
            <person name="Haerty W."/>
            <person name="Hahn M.W."/>
            <person name="Halligan D.L."/>
            <person name="Halpern A.L."/>
            <person name="Halter G.M."/>
            <person name="Han M.V."/>
            <person name="Heger A."/>
            <person name="Hillier L."/>
            <person name="Hinrichs A.S."/>
            <person name="Holmes I."/>
            <person name="Hoskins R.A."/>
            <person name="Hubisz M.J."/>
            <person name="Hultmark D."/>
            <person name="Huntley M.A."/>
            <person name="Jaffe D.B."/>
            <person name="Jagadeeshan S."/>
            <person name="Jeck W.R."/>
            <person name="Johnson J."/>
            <person name="Jones C.D."/>
            <person name="Jordan W.C."/>
            <person name="Karpen G.H."/>
            <person name="Kataoka E."/>
            <person name="Keightley P.D."/>
            <person name="Kheradpour P."/>
            <person name="Kirkness E.F."/>
            <person name="Koerich L.B."/>
            <person name="Kristiansen K."/>
            <person name="Kudrna D."/>
            <person name="Kulathinal R.J."/>
            <person name="Kumar S."/>
            <person name="Kwok R."/>
            <person name="Lander E."/>
            <person name="Langley C.H."/>
            <person name="Lapoint R."/>
            <person name="Lazzaro B.P."/>
            <person name="Lee S.J."/>
            <person name="Levesque L."/>
            <person name="Li R."/>
            <person name="Lin C.F."/>
            <person name="Lin M.F."/>
            <person name="Lindblad-Toh K."/>
            <person name="Llopart A."/>
            <person name="Long M."/>
            <person name="Low L."/>
            <person name="Lozovsky E."/>
            <person name="Lu J."/>
            <person name="Luo M."/>
            <person name="Machado C.A."/>
            <person name="Makalowski W."/>
            <person name="Marzo M."/>
            <person name="Matsuda M."/>
            <person name="Matzkin L."/>
            <person name="McAllister B."/>
            <person name="McBride C.S."/>
            <person name="McKernan B."/>
            <person name="McKernan K."/>
            <person name="Mendez-Lago M."/>
            <person name="Minx P."/>
            <person name="Mollenhauer M.U."/>
            <person name="Montooth K."/>
            <person name="Mount S.M."/>
            <person name="Mu X."/>
            <person name="Myers E."/>
            <person name="Negre B."/>
            <person name="Newfeld S."/>
            <person name="Nielsen R."/>
            <person name="Noor M.A."/>
            <person name="O'Grady P."/>
            <person name="Pachter L."/>
            <person name="Papaceit M."/>
            <person name="Parisi M.J."/>
            <person name="Parisi M."/>
            <person name="Parts L."/>
            <person name="Pedersen J.S."/>
            <person name="Pesole G."/>
            <person name="Phillippy A.M."/>
            <person name="Ponting C.P."/>
            <person name="Pop M."/>
            <person name="Porcelli D."/>
            <person name="Powell J.R."/>
            <person name="Prohaska S."/>
            <person name="Pruitt K."/>
            <person name="Puig M."/>
            <person name="Quesneville H."/>
            <person name="Ram K.R."/>
            <person name="Rand D."/>
            <person name="Rasmussen M.D."/>
            <person name="Reed L.K."/>
            <person name="Reenan R."/>
            <person name="Reily A."/>
            <person name="Remington K.A."/>
            <person name="Rieger T.T."/>
            <person name="Ritchie M.G."/>
            <person name="Robin C."/>
            <person name="Rogers Y.H."/>
            <person name="Rohde C."/>
            <person name="Rozas J."/>
            <person name="Rubenfield M.J."/>
            <person name="Ruiz A."/>
            <person name="Russo S."/>
            <person name="Salzberg S.L."/>
            <person name="Sanchez-Gracia A."/>
            <person name="Saranga D.J."/>
            <person name="Sato H."/>
            <person name="Schaeffer S.W."/>
            <person name="Schatz M.C."/>
            <person name="Schlenke T."/>
            <person name="Schwartz R."/>
            <person name="Segarra C."/>
            <person name="Singh R.S."/>
            <person name="Sirot L."/>
            <person name="Sirota M."/>
            <person name="Sisneros N.B."/>
            <person name="Smith C.D."/>
            <person name="Smith T.F."/>
            <person name="Spieth J."/>
            <person name="Stage D.E."/>
            <person name="Stark A."/>
            <person name="Stephan W."/>
            <person name="Strausberg R.L."/>
            <person name="Strempel S."/>
            <person name="Sturgill D."/>
            <person name="Sutton G."/>
            <person name="Sutton G.G."/>
            <person name="Tao W."/>
            <person name="Teichmann S."/>
            <person name="Tobari Y.N."/>
            <person name="Tomimura Y."/>
            <person name="Tsolas J.M."/>
            <person name="Valente V.L."/>
            <person name="Venter E."/>
            <person name="Venter J.C."/>
            <person name="Vicario S."/>
            <person name="Vieira F.G."/>
            <person name="Vilella A.J."/>
            <person name="Villasante A."/>
            <person name="Walenz B."/>
            <person name="Wang J."/>
            <person name="Wasserman M."/>
            <person name="Watts T."/>
            <person name="Wilson D."/>
            <person name="Wilson R.K."/>
            <person name="Wing R.A."/>
            <person name="Wolfner M.F."/>
            <person name="Wong A."/>
            <person name="Wong G.K."/>
            <person name="Wu C.I."/>
            <person name="Wu G."/>
            <person name="Yamamoto D."/>
            <person name="Yang H.P."/>
            <person name="Yang S.P."/>
            <person name="Yorke J.A."/>
            <person name="Yoshida K."/>
            <person name="Zdobnov E."/>
            <person name="Zhang P."/>
            <person name="Zhang Y."/>
            <person name="Zimin A.V."/>
            <person name="Baldwin J."/>
            <person name="Abdouelleil A."/>
            <person name="Abdulkadir J."/>
            <person name="Abebe A."/>
            <person name="Abera B."/>
            <person name="Abreu J."/>
            <person name="Acer S.C."/>
            <person name="Aftuck L."/>
            <person name="Alexander A."/>
            <person name="An P."/>
            <person name="Anderson E."/>
            <person name="Anderson S."/>
            <person name="Arachi H."/>
            <person name="Azer M."/>
            <person name="Bachantsang P."/>
            <person name="Barry A."/>
            <person name="Bayul T."/>
            <person name="Berlin A."/>
            <person name="Bessette D."/>
            <person name="Bloom T."/>
            <person name="Blye J."/>
            <person name="Boguslavskiy L."/>
            <person name="Bonnet C."/>
            <person name="Boukhgalter B."/>
            <person name="Bourzgui I."/>
            <person name="Brown A."/>
            <person name="Cahill P."/>
            <person name="Channer S."/>
            <person name="Cheshatsang Y."/>
            <person name="Chuda L."/>
            <person name="Citroen M."/>
            <person name="Collymore A."/>
            <person name="Cooke P."/>
            <person name="Costello M."/>
            <person name="D'Aco K."/>
            <person name="Daza R."/>
            <person name="De Haan G."/>
            <person name="DeGray S."/>
            <person name="DeMaso C."/>
            <person name="Dhargay N."/>
            <person name="Dooley K."/>
            <person name="Dooley E."/>
            <person name="Doricent M."/>
            <person name="Dorje P."/>
            <person name="Dorjee K."/>
            <person name="Dupes A."/>
            <person name="Elong R."/>
            <person name="Falk J."/>
            <person name="Farina A."/>
            <person name="Faro S."/>
            <person name="Ferguson D."/>
            <person name="Fisher S."/>
            <person name="Foley C.D."/>
            <person name="Franke A."/>
            <person name="Friedrich D."/>
            <person name="Gadbois L."/>
            <person name="Gearin G."/>
            <person name="Gearin C.R."/>
            <person name="Giannoukos G."/>
            <person name="Goode T."/>
            <person name="Graham J."/>
            <person name="Grandbois E."/>
            <person name="Grewal S."/>
            <person name="Gyaltsen K."/>
            <person name="Hafez N."/>
            <person name="Hagos B."/>
            <person name="Hall J."/>
            <person name="Henson C."/>
            <person name="Hollinger A."/>
            <person name="Honan T."/>
            <person name="Huard M.D."/>
            <person name="Hughes L."/>
            <person name="Hurhula B."/>
            <person name="Husby M.E."/>
            <person name="Kamat A."/>
            <person name="Kanga B."/>
            <person name="Kashin S."/>
            <person name="Khazanovich D."/>
            <person name="Kisner P."/>
            <person name="Lance K."/>
            <person name="Lara M."/>
            <person name="Lee W."/>
            <person name="Lennon N."/>
            <person name="Letendre F."/>
            <person name="LeVine R."/>
            <person name="Lipovsky A."/>
            <person name="Liu X."/>
            <person name="Liu J."/>
            <person name="Liu S."/>
            <person name="Lokyitsang T."/>
            <person name="Lokyitsang Y."/>
            <person name="Lubonja R."/>
            <person name="Lui A."/>
            <person name="MacDonald P."/>
            <person name="Magnisalis V."/>
            <person name="Maru K."/>
            <person name="Matthews C."/>
            <person name="McCusker W."/>
            <person name="McDonough S."/>
            <person name="Mehta T."/>
            <person name="Meldrim J."/>
            <person name="Meneus L."/>
            <person name="Mihai O."/>
            <person name="Mihalev A."/>
            <person name="Mihova T."/>
            <person name="Mittelman R."/>
            <person name="Mlenga V."/>
            <person name="Montmayeur A."/>
            <person name="Mulrain L."/>
            <person name="Navidi A."/>
            <person name="Naylor J."/>
            <person name="Negash T."/>
            <person name="Nguyen T."/>
            <person name="Nguyen N."/>
            <person name="Nicol R."/>
            <person name="Norbu C."/>
            <person name="Norbu N."/>
            <person name="Novod N."/>
            <person name="O'Neill B."/>
            <person name="Osman S."/>
            <person name="Markiewicz E."/>
            <person name="Oyono O.L."/>
            <person name="Patti C."/>
            <person name="Phunkhang P."/>
            <person name="Pierre F."/>
            <person name="Priest M."/>
            <person name="Raghuraman S."/>
            <person name="Rege F."/>
            <person name="Reyes R."/>
            <person name="Rise C."/>
            <person name="Rogov P."/>
            <person name="Ross K."/>
            <person name="Ryan E."/>
            <person name="Settipalli S."/>
            <person name="Shea T."/>
            <person name="Sherpa N."/>
            <person name="Shi L."/>
            <person name="Shih D."/>
            <person name="Sparrow T."/>
            <person name="Spaulding J."/>
            <person name="Stalker J."/>
            <person name="Stange-Thomann N."/>
            <person name="Stavropoulos S."/>
            <person name="Stone C."/>
            <person name="Strader C."/>
            <person name="Tesfaye S."/>
            <person name="Thomson T."/>
            <person name="Thoulutsang Y."/>
            <person name="Thoulutsang D."/>
            <person name="Topham K."/>
            <person name="Topping I."/>
            <person name="Tsamla T."/>
            <person name="Vassiliev H."/>
            <person name="Vo A."/>
            <person name="Wangchuk T."/>
            <person name="Wangdi T."/>
            <person name="Weiand M."/>
            <person name="Wilkinson J."/>
            <person name="Wilson A."/>
            <person name="Yadav S."/>
            <person name="Young G."/>
            <person name="Yu Q."/>
            <person name="Zembek L."/>
            <person name="Zhong D."/>
            <person name="Zimmer A."/>
            <person name="Zwirko Z."/>
            <person name="Jaffe D.B."/>
            <person name="Alvarez P."/>
            <person name="Brockman W."/>
            <person name="Butler J."/>
            <person name="Chin C."/>
            <person name="Gnerre S."/>
            <person name="Grabherr M."/>
            <person name="Kleber M."/>
            <person name="Mauceli E."/>
            <person name="MacCallum I."/>
        </authorList>
    </citation>
    <scope>NUCLEOTIDE SEQUENCE [LARGE SCALE GENOMIC DNA]</scope>
    <source>
        <strain evidence="6">white501</strain>
    </source>
</reference>
<name>B4QMQ4_DROSI</name>
<protein>
    <submittedName>
        <fullName evidence="5">GD14156</fullName>
    </submittedName>
</protein>
<gene>
    <name evidence="5" type="primary">Dsim\GD14156</name>
    <name evidence="5" type="ORF">Dsim_GD14156</name>
</gene>
<dbReference type="PANTHER" id="PTHR15104">
    <property type="entry name" value="DIHYDROPTERIDINE REDUCTASE"/>
    <property type="match status" value="1"/>
</dbReference>
<keyword evidence="4" id="KW-0560">Oxidoreductase</keyword>